<comment type="caution">
    <text evidence="1">The sequence shown here is derived from an EMBL/GenBank/DDBJ whole genome shotgun (WGS) entry which is preliminary data.</text>
</comment>
<proteinExistence type="predicted"/>
<dbReference type="EMBL" id="NNRN01000056">
    <property type="protein sequence ID" value="OYR26014.1"/>
    <property type="molecule type" value="Genomic_DNA"/>
</dbReference>
<name>A0A256GFU7_9HYPH</name>
<reference evidence="1 2" key="1">
    <citation type="submission" date="2017-07" db="EMBL/GenBank/DDBJ databases">
        <title>Draft genome of Ochrobactrum lupini type strain LUP21.</title>
        <authorList>
            <person name="Krzyzanowska D.M."/>
            <person name="Jafra S."/>
        </authorList>
    </citation>
    <scope>NUCLEOTIDE SEQUENCE [LARGE SCALE GENOMIC DNA]</scope>
    <source>
        <strain evidence="1 2">LUP21</strain>
    </source>
</reference>
<dbReference type="AlphaFoldDB" id="A0A256GFU7"/>
<dbReference type="Proteomes" id="UP000216363">
    <property type="component" value="Unassembled WGS sequence"/>
</dbReference>
<accession>A0A256GFU7</accession>
<gene>
    <name evidence="1" type="ORF">CES86_4068</name>
</gene>
<sequence length="40" mass="4587">MMMHVWLARLYLFPPDSDCNNQLLTTVEKALAAISETMTM</sequence>
<protein>
    <submittedName>
        <fullName evidence="1">Uncharacterized protein</fullName>
    </submittedName>
</protein>
<organism evidence="1 2">
    <name type="scientific">Brucella lupini</name>
    <dbReference type="NCBI Taxonomy" id="255457"/>
    <lineage>
        <taxon>Bacteria</taxon>
        <taxon>Pseudomonadati</taxon>
        <taxon>Pseudomonadota</taxon>
        <taxon>Alphaproteobacteria</taxon>
        <taxon>Hyphomicrobiales</taxon>
        <taxon>Brucellaceae</taxon>
        <taxon>Brucella/Ochrobactrum group</taxon>
        <taxon>Brucella</taxon>
    </lineage>
</organism>
<dbReference type="RefSeq" id="WP_255483247.1">
    <property type="nucleotide sequence ID" value="NZ_JBHEEP010000032.1"/>
</dbReference>
<evidence type="ECO:0000313" key="2">
    <source>
        <dbReference type="Proteomes" id="UP000216363"/>
    </source>
</evidence>
<evidence type="ECO:0000313" key="1">
    <source>
        <dbReference type="EMBL" id="OYR26014.1"/>
    </source>
</evidence>